<dbReference type="Pfam" id="PF06985">
    <property type="entry name" value="HET"/>
    <property type="match status" value="1"/>
</dbReference>
<dbReference type="HOGENOM" id="CLU_009388_3_0_1"/>
<keyword evidence="3" id="KW-1185">Reference proteome</keyword>
<evidence type="ECO:0000259" key="1">
    <source>
        <dbReference type="Pfam" id="PF06985"/>
    </source>
</evidence>
<dbReference type="EMBL" id="CDHN01000006">
    <property type="protein sequence ID" value="CEJ93691.1"/>
    <property type="molecule type" value="Genomic_DNA"/>
</dbReference>
<dbReference type="PANTHER" id="PTHR39596:SF2">
    <property type="entry name" value="HET DOMAIN PROTEIN (AFU_ORTHOLOGUE AFUA_1G17550)-RELATED"/>
    <property type="match status" value="1"/>
</dbReference>
<dbReference type="Proteomes" id="UP000039046">
    <property type="component" value="Unassembled WGS sequence"/>
</dbReference>
<accession>A0A0A1T9H1</accession>
<organism evidence="2 3">
    <name type="scientific">[Torrubiella] hemipterigena</name>
    <dbReference type="NCBI Taxonomy" id="1531966"/>
    <lineage>
        <taxon>Eukaryota</taxon>
        <taxon>Fungi</taxon>
        <taxon>Dikarya</taxon>
        <taxon>Ascomycota</taxon>
        <taxon>Pezizomycotina</taxon>
        <taxon>Sordariomycetes</taxon>
        <taxon>Hypocreomycetidae</taxon>
        <taxon>Hypocreales</taxon>
        <taxon>Clavicipitaceae</taxon>
        <taxon>Clavicipitaceae incertae sedis</taxon>
        <taxon>'Torrubiella' clade</taxon>
    </lineage>
</organism>
<dbReference type="PANTHER" id="PTHR39596">
    <property type="match status" value="1"/>
</dbReference>
<reference evidence="2 3" key="1">
    <citation type="journal article" date="2015" name="Genome Announc.">
        <title>Draft Genome Sequence and Gene Annotation of the Entomopathogenic Fungus Verticillium hemipterigenum.</title>
        <authorList>
            <person name="Horn F."/>
            <person name="Habel A."/>
            <person name="Scharf D.H."/>
            <person name="Dworschak J."/>
            <person name="Brakhage A.A."/>
            <person name="Guthke R."/>
            <person name="Hertweck C."/>
            <person name="Linde J."/>
        </authorList>
    </citation>
    <scope>NUCLEOTIDE SEQUENCE [LARGE SCALE GENOMIC DNA]</scope>
</reference>
<name>A0A0A1T9H1_9HYPO</name>
<evidence type="ECO:0000313" key="3">
    <source>
        <dbReference type="Proteomes" id="UP000039046"/>
    </source>
</evidence>
<dbReference type="InterPro" id="IPR010730">
    <property type="entry name" value="HET"/>
</dbReference>
<dbReference type="OrthoDB" id="2426273at2759"/>
<dbReference type="AlphaFoldDB" id="A0A0A1T9H1"/>
<feature type="domain" description="Heterokaryon incompatibility" evidence="1">
    <location>
        <begin position="342"/>
        <end position="424"/>
    </location>
</feature>
<sequence length="893" mass="101497">MDLLWSPDDPVAPCEQTLYLCNDLWDGGSFRHYATRKDKCDWFPWSQEVFGLPPASMKRIHEPAGGAEVSEFLQTWFFFGVIAEFLALNEMEDGETFLDAQQRKNEIESIHQQFTIHQGGQTYLTGLPILGMKDLIWERAKLAPVLYDRLVYLGNVLHIVCSIMGDLQVDIAFEIRFSIASLGEILSTSLRVGTNLMQPPIQLPPVGYNWYNKFIEAGSQLESDMIKRGWCPSEIEYMRAEFRRLNTLNYLSQMQRSTGRAHGNHSACTIHCCKAFYIDTETYKPKHVEPNCACGDAIVDADMIVDILQKTSSFPVLRMKFDGLSLGSLDIQVETYSADVEYIALSHVWADGLGNPRGNVLPKCQLARLAMLIDAINQSTGRRPDNRYAFWIDTLCCPVTLGPKLIALQRIADVYRNATHVLVLDESLTMYKPQETAPAELLIRLFGCSPWPRRLWTLQEAALAKSLYIQFNGEAVPLTTLLVKLWQMGLQDVRLMCICNDMMDEYNQMQCFSQPETDGVRVRPAADMWQLQRALNFRTVTMPSDEALCIATLLGFDQTKVAIPEGSQTRMAALWKMMVETREDITSFLILLLEDTLDIIGFRWAPRTFLSSLVHDPFLKHESRVARFPLGSTVPGKPTHERAHLTPFGLEVKLGGFYLTPQPHVLGQSLNPWSDLLYPSEDEIFFFHEERNTWYRVLDQYRSYKLSTWTPSEKKAYDREQNNPLSRSIQTGSCVLLVDYHDETTTQFLACMGQVVNASTLNQRDLVRNPLGDTIVIHRERTVQVSILPMEEVTLYTAVRQVAKKAASHVLTAEMAMLAPDDTDAWKTKNAQIKALLLELMKEALASDPDLERIALERFGEDIGDFWYVLPAKLFSYDITAADAPLGQKWIVD</sequence>
<gene>
    <name evidence="2" type="ORF">VHEMI09264</name>
</gene>
<evidence type="ECO:0000313" key="2">
    <source>
        <dbReference type="EMBL" id="CEJ93691.1"/>
    </source>
</evidence>
<proteinExistence type="predicted"/>
<protein>
    <recommendedName>
        <fullName evidence="1">Heterokaryon incompatibility domain-containing protein</fullName>
    </recommendedName>
</protein>